<keyword evidence="1" id="KW-0547">Nucleotide-binding</keyword>
<dbReference type="GO" id="GO:0005886">
    <property type="term" value="C:plasma membrane"/>
    <property type="evidence" value="ECO:0007669"/>
    <property type="project" value="TreeGrafter"/>
</dbReference>
<evidence type="ECO:0000313" key="5">
    <source>
        <dbReference type="Proteomes" id="UP000008871"/>
    </source>
</evidence>
<dbReference type="eggNOG" id="COG3638">
    <property type="taxonomic scope" value="Bacteria"/>
</dbReference>
<keyword evidence="2 4" id="KW-0067">ATP-binding</keyword>
<dbReference type="PROSITE" id="PS00211">
    <property type="entry name" value="ABC_TRANSPORTER_1"/>
    <property type="match status" value="1"/>
</dbReference>
<dbReference type="GO" id="GO:0022857">
    <property type="term" value="F:transmembrane transporter activity"/>
    <property type="evidence" value="ECO:0007669"/>
    <property type="project" value="TreeGrafter"/>
</dbReference>
<evidence type="ECO:0000256" key="1">
    <source>
        <dbReference type="ARBA" id="ARBA00022741"/>
    </source>
</evidence>
<keyword evidence="5" id="KW-1185">Reference proteome</keyword>
<evidence type="ECO:0000259" key="3">
    <source>
        <dbReference type="PROSITE" id="PS50893"/>
    </source>
</evidence>
<sequence length="225" mass="24325">MFHFQQAQLGHGDQVVFSNLTLTIEQGEKVALLGPSGAGKSTLLNALRNQQESACAWCPQAGALVPMLSVFHNIYMGALSRNSTLTNLRNLIAPSRHEREQIGALATDLSLHDKLFTSIDQLSGGQAQRAALGRALYTQRPILLADEPVSSLDEHQGLALLTLSLARHDSAVIALHDRALALACSDRIIGLNHGKVVLDAATHSLSLSDLDALYQDASYQHRSYQ</sequence>
<organism evidence="4 5">
    <name type="scientific">Alcanivorax borkumensis (strain ATCC 700651 / DSM 11573 / NCIMB 13689 / SK2)</name>
    <dbReference type="NCBI Taxonomy" id="393595"/>
    <lineage>
        <taxon>Bacteria</taxon>
        <taxon>Pseudomonadati</taxon>
        <taxon>Pseudomonadota</taxon>
        <taxon>Gammaproteobacteria</taxon>
        <taxon>Oceanospirillales</taxon>
        <taxon>Alcanivoracaceae</taxon>
        <taxon>Alcanivorax</taxon>
    </lineage>
</organism>
<dbReference type="GO" id="GO:0005524">
    <property type="term" value="F:ATP binding"/>
    <property type="evidence" value="ECO:0007669"/>
    <property type="project" value="UniProtKB-KW"/>
</dbReference>
<dbReference type="AlphaFoldDB" id="Q0VNS8"/>
<dbReference type="InterPro" id="IPR003439">
    <property type="entry name" value="ABC_transporter-like_ATP-bd"/>
</dbReference>
<dbReference type="InterPro" id="IPR017871">
    <property type="entry name" value="ABC_transporter-like_CS"/>
</dbReference>
<dbReference type="STRING" id="393595.ABO_1722"/>
<gene>
    <name evidence="4" type="ordered locus">ABO_1722</name>
</gene>
<dbReference type="PANTHER" id="PTHR24220">
    <property type="entry name" value="IMPORT ATP-BINDING PROTEIN"/>
    <property type="match status" value="1"/>
</dbReference>
<accession>Q0VNS8</accession>
<feature type="domain" description="ABC transporter" evidence="3">
    <location>
        <begin position="2"/>
        <end position="218"/>
    </location>
</feature>
<protein>
    <submittedName>
        <fullName evidence="4">ABC transporter ATP-binding protein</fullName>
    </submittedName>
</protein>
<dbReference type="Gene3D" id="3.40.50.300">
    <property type="entry name" value="P-loop containing nucleotide triphosphate hydrolases"/>
    <property type="match status" value="1"/>
</dbReference>
<dbReference type="Proteomes" id="UP000008871">
    <property type="component" value="Chromosome"/>
</dbReference>
<dbReference type="InterPro" id="IPR027417">
    <property type="entry name" value="P-loop_NTPase"/>
</dbReference>
<dbReference type="EMBL" id="AM286690">
    <property type="protein sequence ID" value="CAL17170.1"/>
    <property type="molecule type" value="Genomic_DNA"/>
</dbReference>
<dbReference type="OrthoDB" id="9802264at2"/>
<dbReference type="SMART" id="SM00382">
    <property type="entry name" value="AAA"/>
    <property type="match status" value="1"/>
</dbReference>
<name>Q0VNS8_ALCBS</name>
<dbReference type="SUPFAM" id="SSF52540">
    <property type="entry name" value="P-loop containing nucleoside triphosphate hydrolases"/>
    <property type="match status" value="1"/>
</dbReference>
<dbReference type="Pfam" id="PF00005">
    <property type="entry name" value="ABC_tran"/>
    <property type="match status" value="1"/>
</dbReference>
<dbReference type="HOGENOM" id="CLU_000604_1_22_6"/>
<evidence type="ECO:0000256" key="2">
    <source>
        <dbReference type="ARBA" id="ARBA00022840"/>
    </source>
</evidence>
<reference evidence="4 5" key="1">
    <citation type="journal article" date="2006" name="Nat. Biotechnol.">
        <title>Genome sequence of the ubiquitous hydrocarbon-degrading marine bacterium Alcanivorax borkumensis.</title>
        <authorList>
            <person name="Schneiker S."/>
            <person name="Martins dos Santos V.A.P."/>
            <person name="Bartels D."/>
            <person name="Bekel T."/>
            <person name="Brecht M."/>
            <person name="Buhrmester J."/>
            <person name="Chernikova T.N."/>
            <person name="Denaro R."/>
            <person name="Ferrer M."/>
            <person name="Gertler C."/>
            <person name="Goesmann A."/>
            <person name="Golyshina O.V."/>
            <person name="Kaminski F."/>
            <person name="Khachane A.N."/>
            <person name="Lang S."/>
            <person name="Linke B."/>
            <person name="McHardy A.C."/>
            <person name="Meyer F."/>
            <person name="Nechitaylo T."/>
            <person name="Puehler A."/>
            <person name="Regenhardt D."/>
            <person name="Rupp O."/>
            <person name="Sabirova J.S."/>
            <person name="Selbitschka W."/>
            <person name="Yakimov M.M."/>
            <person name="Timmis K.N."/>
            <person name="Vorhoelter F.-J."/>
            <person name="Weidner S."/>
            <person name="Kaiser O."/>
            <person name="Golyshin P.N."/>
        </authorList>
    </citation>
    <scope>NUCLEOTIDE SEQUENCE [LARGE SCALE GENOMIC DNA]</scope>
    <source>
        <strain evidence="5">ATCC 700651 / DSM 11573 / NCIMB 13689 / SK2</strain>
    </source>
</reference>
<proteinExistence type="predicted"/>
<dbReference type="RefSeq" id="WP_011589003.1">
    <property type="nucleotide sequence ID" value="NC_008260.1"/>
</dbReference>
<dbReference type="KEGG" id="abo:ABO_1722"/>
<dbReference type="InterPro" id="IPR015854">
    <property type="entry name" value="ABC_transpr_LolD-like"/>
</dbReference>
<dbReference type="InterPro" id="IPR003593">
    <property type="entry name" value="AAA+_ATPase"/>
</dbReference>
<evidence type="ECO:0000313" key="4">
    <source>
        <dbReference type="EMBL" id="CAL17170.1"/>
    </source>
</evidence>
<dbReference type="PROSITE" id="PS50893">
    <property type="entry name" value="ABC_TRANSPORTER_2"/>
    <property type="match status" value="1"/>
</dbReference>
<dbReference type="GO" id="GO:0016887">
    <property type="term" value="F:ATP hydrolysis activity"/>
    <property type="evidence" value="ECO:0007669"/>
    <property type="project" value="InterPro"/>
</dbReference>